<name>A0A317G3V0_BUTFI</name>
<feature type="transmembrane region" description="Helical" evidence="1">
    <location>
        <begin position="117"/>
        <end position="136"/>
    </location>
</feature>
<dbReference type="GO" id="GO:0052621">
    <property type="term" value="F:diguanylate cyclase activity"/>
    <property type="evidence" value="ECO:0007669"/>
    <property type="project" value="TreeGrafter"/>
</dbReference>
<dbReference type="SMART" id="SM00267">
    <property type="entry name" value="GGDEF"/>
    <property type="match status" value="1"/>
</dbReference>
<dbReference type="EMBL" id="NXNG01000001">
    <property type="protein sequence ID" value="PWT27811.1"/>
    <property type="molecule type" value="Genomic_DNA"/>
</dbReference>
<comment type="caution">
    <text evidence="4">The sequence shown here is derived from an EMBL/GenBank/DDBJ whole genome shotgun (WGS) entry which is preliminary data.</text>
</comment>
<feature type="transmembrane region" description="Helical" evidence="1">
    <location>
        <begin position="187"/>
        <end position="205"/>
    </location>
</feature>
<proteinExistence type="predicted"/>
<dbReference type="AlphaFoldDB" id="A0A317G3V0"/>
<dbReference type="PANTHER" id="PTHR45138">
    <property type="entry name" value="REGULATORY COMPONENTS OF SENSORY TRANSDUCTION SYSTEM"/>
    <property type="match status" value="1"/>
</dbReference>
<dbReference type="InterPro" id="IPR000014">
    <property type="entry name" value="PAS"/>
</dbReference>
<feature type="transmembrane region" description="Helical" evidence="1">
    <location>
        <begin position="20"/>
        <end position="42"/>
    </location>
</feature>
<reference evidence="4 5" key="1">
    <citation type="submission" date="2017-09" db="EMBL/GenBank/DDBJ databases">
        <title>High-quality draft genome sequence of Butyrivibrio fibrisolvens INBov1, isolated from cow rumen.</title>
        <authorList>
            <person name="Rodriguez Hernaez J."/>
            <person name="Rivarola M."/>
            <person name="Paniego N."/>
            <person name="Cravero S."/>
            <person name="Ceron Cucchi M."/>
            <person name="Martinez M.C."/>
        </authorList>
    </citation>
    <scope>NUCLEOTIDE SEQUENCE [LARGE SCALE GENOMIC DNA]</scope>
    <source>
        <strain evidence="4 5">INBov1</strain>
    </source>
</reference>
<dbReference type="InterPro" id="IPR013655">
    <property type="entry name" value="PAS_fold_3"/>
</dbReference>
<dbReference type="InterPro" id="IPR001610">
    <property type="entry name" value="PAC"/>
</dbReference>
<evidence type="ECO:0008006" key="6">
    <source>
        <dbReference type="Google" id="ProtNLM"/>
    </source>
</evidence>
<dbReference type="InterPro" id="IPR029787">
    <property type="entry name" value="Nucleotide_cyclase"/>
</dbReference>
<dbReference type="InterPro" id="IPR000160">
    <property type="entry name" value="GGDEF_dom"/>
</dbReference>
<evidence type="ECO:0000313" key="5">
    <source>
        <dbReference type="Proteomes" id="UP000245488"/>
    </source>
</evidence>
<dbReference type="CDD" id="cd00130">
    <property type="entry name" value="PAS"/>
    <property type="match status" value="1"/>
</dbReference>
<dbReference type="SUPFAM" id="SSF55073">
    <property type="entry name" value="Nucleotide cyclase"/>
    <property type="match status" value="1"/>
</dbReference>
<dbReference type="InterPro" id="IPR035965">
    <property type="entry name" value="PAS-like_dom_sf"/>
</dbReference>
<feature type="transmembrane region" description="Helical" evidence="1">
    <location>
        <begin position="54"/>
        <end position="72"/>
    </location>
</feature>
<dbReference type="Gene3D" id="3.30.450.20">
    <property type="entry name" value="PAS domain"/>
    <property type="match status" value="1"/>
</dbReference>
<feature type="domain" description="GGDEF" evidence="3">
    <location>
        <begin position="255"/>
        <end position="380"/>
    </location>
</feature>
<dbReference type="Pfam" id="PF08447">
    <property type="entry name" value="PAS_3"/>
    <property type="match status" value="1"/>
</dbReference>
<dbReference type="CDD" id="cd01949">
    <property type="entry name" value="GGDEF"/>
    <property type="match status" value="1"/>
</dbReference>
<keyword evidence="1" id="KW-0472">Membrane</keyword>
<dbReference type="SMART" id="SM00086">
    <property type="entry name" value="PAC"/>
    <property type="match status" value="1"/>
</dbReference>
<accession>A0A317G3V0</accession>
<dbReference type="SUPFAM" id="SSF55785">
    <property type="entry name" value="PYP-like sensor domain (PAS domain)"/>
    <property type="match status" value="1"/>
</dbReference>
<evidence type="ECO:0000259" key="2">
    <source>
        <dbReference type="PROSITE" id="PS50112"/>
    </source>
</evidence>
<feature type="domain" description="PAS" evidence="2">
    <location>
        <begin position="381"/>
        <end position="458"/>
    </location>
</feature>
<feature type="transmembrane region" description="Helical" evidence="1">
    <location>
        <begin position="211"/>
        <end position="230"/>
    </location>
</feature>
<feature type="transmembrane region" description="Helical" evidence="1">
    <location>
        <begin position="84"/>
        <end position="105"/>
    </location>
</feature>
<dbReference type="InterPro" id="IPR050469">
    <property type="entry name" value="Diguanylate_Cyclase"/>
</dbReference>
<evidence type="ECO:0000256" key="1">
    <source>
        <dbReference type="SAM" id="Phobius"/>
    </source>
</evidence>
<evidence type="ECO:0000259" key="3">
    <source>
        <dbReference type="PROSITE" id="PS50887"/>
    </source>
</evidence>
<dbReference type="InterPro" id="IPR043128">
    <property type="entry name" value="Rev_trsase/Diguanyl_cyclase"/>
</dbReference>
<dbReference type="Gene3D" id="3.30.70.270">
    <property type="match status" value="1"/>
</dbReference>
<keyword evidence="1" id="KW-0812">Transmembrane</keyword>
<dbReference type="PROSITE" id="PS50887">
    <property type="entry name" value="GGDEF"/>
    <property type="match status" value="1"/>
</dbReference>
<organism evidence="4 5">
    <name type="scientific">Butyrivibrio fibrisolvens</name>
    <dbReference type="NCBI Taxonomy" id="831"/>
    <lineage>
        <taxon>Bacteria</taxon>
        <taxon>Bacillati</taxon>
        <taxon>Bacillota</taxon>
        <taxon>Clostridia</taxon>
        <taxon>Lachnospirales</taxon>
        <taxon>Lachnospiraceae</taxon>
        <taxon>Butyrivibrio</taxon>
    </lineage>
</organism>
<dbReference type="NCBIfam" id="TIGR00254">
    <property type="entry name" value="GGDEF"/>
    <property type="match status" value="1"/>
</dbReference>
<dbReference type="PROSITE" id="PS50112">
    <property type="entry name" value="PAS"/>
    <property type="match status" value="1"/>
</dbReference>
<dbReference type="Proteomes" id="UP000245488">
    <property type="component" value="Chromosome"/>
</dbReference>
<sequence>MAHRPPFCMSHEFMEVIVMYILEFLLEHYIMLAELIGLWLLMDSGIHLTKNTVLVTRIVIILIFTESVLWSLELWTRSFETLSIARPILSSTIYLLHPAIMIGIIGMGDGIRKQKMWICIPLTISIPLIYTSQWTHLIFWYTEDNVYKTVNSFFRYYPYILFFFYAFALGIYLIESFSLFYRKARKGIFFTLVFSLMGVILHVVVDVDTDYSTLFASVLILYYLFLYMNTSKMDPLTGLMNRQCYYADSKKGRERISAVASVDMNDLKKINDTMGHKAGDEALQTVSRCLNFNRGRSKNVYRIGGDEFAIFYYAKDEDYVKNDLELIKKELSKTPYVCAFGYTMTGRSETIDSAMTDADQKMYKNKAQIKHTNIKNIAEMKQATIEVIHEALNSGMWGMDFDEEGNMIKVEWSQQFRKMIGFDDESDFPNELESWSDRLHPDDKERVLKEFNDTIADYTNQKTYDVEYKFKTKDGQWRRFHAIGKLLRRDNGVPISYVGMFVAIPDEANAVS</sequence>
<keyword evidence="5" id="KW-1185">Reference proteome</keyword>
<dbReference type="Pfam" id="PF00990">
    <property type="entry name" value="GGDEF"/>
    <property type="match status" value="1"/>
</dbReference>
<evidence type="ECO:0000313" key="4">
    <source>
        <dbReference type="EMBL" id="PWT27811.1"/>
    </source>
</evidence>
<protein>
    <recommendedName>
        <fullName evidence="6">Diguanylate cyclase (GGDEF) domain-containing protein</fullName>
    </recommendedName>
</protein>
<gene>
    <name evidence="4" type="ORF">CPT75_12240</name>
</gene>
<keyword evidence="1" id="KW-1133">Transmembrane helix</keyword>
<feature type="transmembrane region" description="Helical" evidence="1">
    <location>
        <begin position="156"/>
        <end position="175"/>
    </location>
</feature>
<dbReference type="PANTHER" id="PTHR45138:SF9">
    <property type="entry name" value="DIGUANYLATE CYCLASE DGCM-RELATED"/>
    <property type="match status" value="1"/>
</dbReference>